<dbReference type="Proteomes" id="UP000197065">
    <property type="component" value="Unassembled WGS sequence"/>
</dbReference>
<evidence type="ECO:0000313" key="2">
    <source>
        <dbReference type="Proteomes" id="UP000197065"/>
    </source>
</evidence>
<protein>
    <submittedName>
        <fullName evidence="1">UPF0271 protein</fullName>
    </submittedName>
</protein>
<keyword evidence="2" id="KW-1185">Reference proteome</keyword>
<dbReference type="RefSeq" id="WP_088561963.1">
    <property type="nucleotide sequence ID" value="NZ_FYEH01000009.1"/>
</dbReference>
<dbReference type="InterPro" id="IPR005501">
    <property type="entry name" value="LamB/YcsF/PxpA-like"/>
</dbReference>
<reference evidence="1 2" key="1">
    <citation type="submission" date="2017-06" db="EMBL/GenBank/DDBJ databases">
        <authorList>
            <person name="Kim H.J."/>
            <person name="Triplett B.A."/>
        </authorList>
    </citation>
    <scope>NUCLEOTIDE SEQUENCE [LARGE SCALE GENOMIC DNA]</scope>
    <source>
        <strain evidence="1 2">B29T1</strain>
    </source>
</reference>
<dbReference type="SUPFAM" id="SSF88713">
    <property type="entry name" value="Glycoside hydrolase/deacetylase"/>
    <property type="match status" value="1"/>
</dbReference>
<dbReference type="Pfam" id="PF03746">
    <property type="entry name" value="LamB_YcsF"/>
    <property type="match status" value="1"/>
</dbReference>
<dbReference type="Gene3D" id="3.20.20.370">
    <property type="entry name" value="Glycoside hydrolase/deacetylase"/>
    <property type="match status" value="1"/>
</dbReference>
<accession>A0A212RHW3</accession>
<evidence type="ECO:0000313" key="1">
    <source>
        <dbReference type="EMBL" id="SNB72013.1"/>
    </source>
</evidence>
<dbReference type="AlphaFoldDB" id="A0A212RHW3"/>
<proteinExistence type="predicted"/>
<name>A0A212RHW3_9PROT</name>
<dbReference type="InterPro" id="IPR011330">
    <property type="entry name" value="Glyco_hydro/deAcase_b/a-brl"/>
</dbReference>
<gene>
    <name evidence="1" type="ORF">SAMN07250955_10919</name>
</gene>
<dbReference type="EMBL" id="FYEH01000009">
    <property type="protein sequence ID" value="SNB72013.1"/>
    <property type="molecule type" value="Genomic_DNA"/>
</dbReference>
<dbReference type="PANTHER" id="PTHR30292">
    <property type="entry name" value="UNCHARACTERIZED PROTEIN YBGL-RELATED"/>
    <property type="match status" value="1"/>
</dbReference>
<dbReference type="NCBIfam" id="NF003814">
    <property type="entry name" value="PRK05406.1-3"/>
    <property type="match status" value="1"/>
</dbReference>
<dbReference type="GO" id="GO:0005975">
    <property type="term" value="P:carbohydrate metabolic process"/>
    <property type="evidence" value="ECO:0007669"/>
    <property type="project" value="InterPro"/>
</dbReference>
<sequence length="261" mass="27992">MTYRPKIDINCDMGEAFGAWRLGLTDDELLMPLITSANVAAGFHGGDPNHLDRSVRLAKANGVGLGAHPGYADLQGFGRRTLKAPAEELVNDIVYQMGAVREFGRRHGVPLQHVKLHGALALDAGADPVLAEAFAATIEAIEPTLFVMGMQVWETVKAAQARGLPVIREFYADRDYGPDGNIVFARKVDRMDPATVGQKVLRACREGLVTTVEGEDIEVAFESICFHSDTPGSLEMAKGIRAALAEGGIEVAPITDVLATI</sequence>
<dbReference type="PANTHER" id="PTHR30292:SF0">
    <property type="entry name" value="5-OXOPROLINASE SUBUNIT A"/>
    <property type="match status" value="1"/>
</dbReference>
<dbReference type="OrthoDB" id="9773478at2"/>
<organism evidence="1 2">
    <name type="scientific">Arboricoccus pini</name>
    <dbReference type="NCBI Taxonomy" id="1963835"/>
    <lineage>
        <taxon>Bacteria</taxon>
        <taxon>Pseudomonadati</taxon>
        <taxon>Pseudomonadota</taxon>
        <taxon>Alphaproteobacteria</taxon>
        <taxon>Geminicoccales</taxon>
        <taxon>Geminicoccaceae</taxon>
        <taxon>Arboricoccus</taxon>
    </lineage>
</organism>